<dbReference type="SUPFAM" id="SSF54427">
    <property type="entry name" value="NTF2-like"/>
    <property type="match status" value="1"/>
</dbReference>
<protein>
    <recommendedName>
        <fullName evidence="2">DUF4440 domain-containing protein</fullName>
    </recommendedName>
</protein>
<dbReference type="InterPro" id="IPR032710">
    <property type="entry name" value="NTF2-like_dom_sf"/>
</dbReference>
<keyword evidence="4" id="KW-1185">Reference proteome</keyword>
<evidence type="ECO:0000313" key="4">
    <source>
        <dbReference type="Proteomes" id="UP001499854"/>
    </source>
</evidence>
<dbReference type="Pfam" id="PF14534">
    <property type="entry name" value="DUF4440"/>
    <property type="match status" value="1"/>
</dbReference>
<reference evidence="3 4" key="1">
    <citation type="journal article" date="2019" name="Int. J. Syst. Evol. Microbiol.">
        <title>The Global Catalogue of Microorganisms (GCM) 10K type strain sequencing project: providing services to taxonomists for standard genome sequencing and annotation.</title>
        <authorList>
            <consortium name="The Broad Institute Genomics Platform"/>
            <consortium name="The Broad Institute Genome Sequencing Center for Infectious Disease"/>
            <person name="Wu L."/>
            <person name="Ma J."/>
        </authorList>
    </citation>
    <scope>NUCLEOTIDE SEQUENCE [LARGE SCALE GENOMIC DNA]</scope>
    <source>
        <strain evidence="3 4">JCM 16013</strain>
    </source>
</reference>
<comment type="caution">
    <text evidence="3">The sequence shown here is derived from an EMBL/GenBank/DDBJ whole genome shotgun (WGS) entry which is preliminary data.</text>
</comment>
<organism evidence="3 4">
    <name type="scientific">Catenulispora subtropica</name>
    <dbReference type="NCBI Taxonomy" id="450798"/>
    <lineage>
        <taxon>Bacteria</taxon>
        <taxon>Bacillati</taxon>
        <taxon>Actinomycetota</taxon>
        <taxon>Actinomycetes</taxon>
        <taxon>Catenulisporales</taxon>
        <taxon>Catenulisporaceae</taxon>
        <taxon>Catenulispora</taxon>
    </lineage>
</organism>
<name>A0ABN2QSF0_9ACTN</name>
<proteinExistence type="predicted"/>
<evidence type="ECO:0000259" key="2">
    <source>
        <dbReference type="Pfam" id="PF14534"/>
    </source>
</evidence>
<gene>
    <name evidence="3" type="ORF">GCM10009838_10980</name>
</gene>
<feature type="region of interest" description="Disordered" evidence="1">
    <location>
        <begin position="1"/>
        <end position="23"/>
    </location>
</feature>
<evidence type="ECO:0000256" key="1">
    <source>
        <dbReference type="SAM" id="MobiDB-lite"/>
    </source>
</evidence>
<dbReference type="InterPro" id="IPR027843">
    <property type="entry name" value="DUF4440"/>
</dbReference>
<evidence type="ECO:0000313" key="3">
    <source>
        <dbReference type="EMBL" id="GAA1956832.1"/>
    </source>
</evidence>
<dbReference type="Gene3D" id="3.10.450.50">
    <property type="match status" value="1"/>
</dbReference>
<sequence length="159" mass="17459">MTSQHRCGTARDRTSGGARPGGSRDDLAAVWTAITGMYQAFMTGDRDRVDAFLDPDATIFDSETPRLACGKADLDRIRDSRPPATEGGGQAVLTAFSQVVDIFDDLAVARYWLRVEFPGLAPELVRNTAVLQRHRDGWLIAHLHEEVHRESEDDVGGPP</sequence>
<dbReference type="Proteomes" id="UP001499854">
    <property type="component" value="Unassembled WGS sequence"/>
</dbReference>
<feature type="domain" description="DUF4440" evidence="2">
    <location>
        <begin position="34"/>
        <end position="140"/>
    </location>
</feature>
<accession>A0ABN2QSF0</accession>
<dbReference type="EMBL" id="BAAAQM010000004">
    <property type="protein sequence ID" value="GAA1956832.1"/>
    <property type="molecule type" value="Genomic_DNA"/>
</dbReference>